<keyword evidence="2" id="KW-1185">Reference proteome</keyword>
<sequence>METKNNKVKMETIRHKLRFDFGFYVEPEGLTGGIALCWNDVSIDVEIAHKNLVHIAISTTVDLSRWAATFVYGCPTHAGKEKVWNELKEIASSERLPWLCVGDFNQVLTVGDKFGGNLPDLGRIRAFNDMLNDCRLVDLGCIGPRFTWRNNRAEGGFIMERIDMAFANMEWRERFDTALVFVEIAVGFDHNPLLINTNFSLNKVRRPFRFESLWTTEEECHHIIVKAWDQVGAGSKMFRLCKKLRGCKDDLKVRQRNNFEDLRFQIATLWDQLAGIQKENENRFNADNYVKEKVMITKLEDLWQKEAMFWHQRSRVNWLRMGDKNARFFHLSTIHRRQKNQVAKLKDENGIWQVDKECIVGVIKGHFEKLYSPPHTRDIAAIISLVDPVVPSNMNIAFTKPVTREEVKAATFKMGALKAPGSDGFPRLFYQTYWHVVGEDVFNSAKNFFEGRYLLKKMNPHEVFHFLKHKKSGMKRSVAVKLHLSQAYDKICWDSLIKVMEKMGFSLIWIGWIK</sequence>
<dbReference type="OrthoDB" id="1935089at2759"/>
<name>A0A834GC78_RHOSS</name>
<dbReference type="SUPFAM" id="SSF56219">
    <property type="entry name" value="DNase I-like"/>
    <property type="match status" value="1"/>
</dbReference>
<reference evidence="1" key="1">
    <citation type="submission" date="2019-11" db="EMBL/GenBank/DDBJ databases">
        <authorList>
            <person name="Liu Y."/>
            <person name="Hou J."/>
            <person name="Li T.-Q."/>
            <person name="Guan C.-H."/>
            <person name="Wu X."/>
            <person name="Wu H.-Z."/>
            <person name="Ling F."/>
            <person name="Zhang R."/>
            <person name="Shi X.-G."/>
            <person name="Ren J.-P."/>
            <person name="Chen E.-F."/>
            <person name="Sun J.-M."/>
        </authorList>
    </citation>
    <scope>NUCLEOTIDE SEQUENCE</scope>
    <source>
        <strain evidence="1">Adult_tree_wgs_1</strain>
        <tissue evidence="1">Leaves</tissue>
    </source>
</reference>
<accession>A0A834GC78</accession>
<comment type="caution">
    <text evidence="1">The sequence shown here is derived from an EMBL/GenBank/DDBJ whole genome shotgun (WGS) entry which is preliminary data.</text>
</comment>
<evidence type="ECO:0008006" key="3">
    <source>
        <dbReference type="Google" id="ProtNLM"/>
    </source>
</evidence>
<dbReference type="AlphaFoldDB" id="A0A834GC78"/>
<dbReference type="Proteomes" id="UP000626092">
    <property type="component" value="Unassembled WGS sequence"/>
</dbReference>
<gene>
    <name evidence="1" type="ORF">RHSIM_Rhsim09G0083100</name>
</gene>
<protein>
    <recommendedName>
        <fullName evidence="3">Reverse transcriptase</fullName>
    </recommendedName>
</protein>
<dbReference type="Gene3D" id="3.60.10.10">
    <property type="entry name" value="Endonuclease/exonuclease/phosphatase"/>
    <property type="match status" value="1"/>
</dbReference>
<dbReference type="PANTHER" id="PTHR33710">
    <property type="entry name" value="BNAC02G09200D PROTEIN"/>
    <property type="match status" value="1"/>
</dbReference>
<evidence type="ECO:0000313" key="2">
    <source>
        <dbReference type="Proteomes" id="UP000626092"/>
    </source>
</evidence>
<dbReference type="PANTHER" id="PTHR33710:SF77">
    <property type="entry name" value="DNASE I-LIKE SUPERFAMILY PROTEIN"/>
    <property type="match status" value="1"/>
</dbReference>
<organism evidence="1 2">
    <name type="scientific">Rhododendron simsii</name>
    <name type="common">Sims's rhododendron</name>
    <dbReference type="NCBI Taxonomy" id="118357"/>
    <lineage>
        <taxon>Eukaryota</taxon>
        <taxon>Viridiplantae</taxon>
        <taxon>Streptophyta</taxon>
        <taxon>Embryophyta</taxon>
        <taxon>Tracheophyta</taxon>
        <taxon>Spermatophyta</taxon>
        <taxon>Magnoliopsida</taxon>
        <taxon>eudicotyledons</taxon>
        <taxon>Gunneridae</taxon>
        <taxon>Pentapetalae</taxon>
        <taxon>asterids</taxon>
        <taxon>Ericales</taxon>
        <taxon>Ericaceae</taxon>
        <taxon>Ericoideae</taxon>
        <taxon>Rhodoreae</taxon>
        <taxon>Rhododendron</taxon>
    </lineage>
</organism>
<evidence type="ECO:0000313" key="1">
    <source>
        <dbReference type="EMBL" id="KAF7131590.1"/>
    </source>
</evidence>
<dbReference type="InterPro" id="IPR036691">
    <property type="entry name" value="Endo/exonu/phosph_ase_sf"/>
</dbReference>
<proteinExistence type="predicted"/>
<dbReference type="EMBL" id="WJXA01000009">
    <property type="protein sequence ID" value="KAF7131590.1"/>
    <property type="molecule type" value="Genomic_DNA"/>
</dbReference>